<evidence type="ECO:0000313" key="2">
    <source>
        <dbReference type="EMBL" id="KIJ95419.1"/>
    </source>
</evidence>
<keyword evidence="3" id="KW-1185">Reference proteome</keyword>
<feature type="region of interest" description="Disordered" evidence="1">
    <location>
        <begin position="106"/>
        <end position="149"/>
    </location>
</feature>
<reference evidence="3" key="2">
    <citation type="submission" date="2015-01" db="EMBL/GenBank/DDBJ databases">
        <title>Evolutionary Origins and Diversification of the Mycorrhizal Mutualists.</title>
        <authorList>
            <consortium name="DOE Joint Genome Institute"/>
            <consortium name="Mycorrhizal Genomics Consortium"/>
            <person name="Kohler A."/>
            <person name="Kuo A."/>
            <person name="Nagy L.G."/>
            <person name="Floudas D."/>
            <person name="Copeland A."/>
            <person name="Barry K.W."/>
            <person name="Cichocki N."/>
            <person name="Veneault-Fourrey C."/>
            <person name="LaButti K."/>
            <person name="Lindquist E.A."/>
            <person name="Lipzen A."/>
            <person name="Lundell T."/>
            <person name="Morin E."/>
            <person name="Murat C."/>
            <person name="Riley R."/>
            <person name="Ohm R."/>
            <person name="Sun H."/>
            <person name="Tunlid A."/>
            <person name="Henrissat B."/>
            <person name="Grigoriev I.V."/>
            <person name="Hibbett D.S."/>
            <person name="Martin F."/>
        </authorList>
    </citation>
    <scope>NUCLEOTIDE SEQUENCE [LARGE SCALE GENOMIC DNA]</scope>
    <source>
        <strain evidence="3">LaAM-08-1</strain>
    </source>
</reference>
<feature type="compositionally biased region" description="Polar residues" evidence="1">
    <location>
        <begin position="112"/>
        <end position="124"/>
    </location>
</feature>
<sequence length="171" mass="17966">MTPVPTAISPSPPLPIAATAHDLHDTLSLGQVTSPSRSTSTRTCGEDPPPPNTNSNEGSPPPDRRARARVVKTHHNPTPTATKAHHHPTPTAMMAHLAATAHSLHDTPSLGHVTSATGSTSTRTCGEGPPQPNTNGNEGPPQPYTHGDDGHTITYHYNPMVPLHHGNNNTM</sequence>
<organism evidence="2 3">
    <name type="scientific">Laccaria amethystina LaAM-08-1</name>
    <dbReference type="NCBI Taxonomy" id="1095629"/>
    <lineage>
        <taxon>Eukaryota</taxon>
        <taxon>Fungi</taxon>
        <taxon>Dikarya</taxon>
        <taxon>Basidiomycota</taxon>
        <taxon>Agaricomycotina</taxon>
        <taxon>Agaricomycetes</taxon>
        <taxon>Agaricomycetidae</taxon>
        <taxon>Agaricales</taxon>
        <taxon>Agaricineae</taxon>
        <taxon>Hydnangiaceae</taxon>
        <taxon>Laccaria</taxon>
    </lineage>
</organism>
<evidence type="ECO:0000313" key="3">
    <source>
        <dbReference type="Proteomes" id="UP000054477"/>
    </source>
</evidence>
<reference evidence="2 3" key="1">
    <citation type="submission" date="2014-04" db="EMBL/GenBank/DDBJ databases">
        <authorList>
            <consortium name="DOE Joint Genome Institute"/>
            <person name="Kuo A."/>
            <person name="Kohler A."/>
            <person name="Nagy L.G."/>
            <person name="Floudas D."/>
            <person name="Copeland A."/>
            <person name="Barry K.W."/>
            <person name="Cichocki N."/>
            <person name="Veneault-Fourrey C."/>
            <person name="LaButti K."/>
            <person name="Lindquist E.A."/>
            <person name="Lipzen A."/>
            <person name="Lundell T."/>
            <person name="Morin E."/>
            <person name="Murat C."/>
            <person name="Sun H."/>
            <person name="Tunlid A."/>
            <person name="Henrissat B."/>
            <person name="Grigoriev I.V."/>
            <person name="Hibbett D.S."/>
            <person name="Martin F."/>
            <person name="Nordberg H.P."/>
            <person name="Cantor M.N."/>
            <person name="Hua S.X."/>
        </authorList>
    </citation>
    <scope>NUCLEOTIDE SEQUENCE [LARGE SCALE GENOMIC DNA]</scope>
    <source>
        <strain evidence="2 3">LaAM-08-1</strain>
    </source>
</reference>
<dbReference type="HOGENOM" id="CLU_1563110_0_0_1"/>
<accession>A0A0C9WJW8</accession>
<dbReference type="Proteomes" id="UP000054477">
    <property type="component" value="Unassembled WGS sequence"/>
</dbReference>
<dbReference type="AlphaFoldDB" id="A0A0C9WJW8"/>
<evidence type="ECO:0000256" key="1">
    <source>
        <dbReference type="SAM" id="MobiDB-lite"/>
    </source>
</evidence>
<feature type="compositionally biased region" description="Low complexity" evidence="1">
    <location>
        <begin position="33"/>
        <end position="43"/>
    </location>
</feature>
<name>A0A0C9WJW8_9AGAR</name>
<gene>
    <name evidence="2" type="ORF">K443DRAFT_11387</name>
</gene>
<feature type="compositionally biased region" description="Basic residues" evidence="1">
    <location>
        <begin position="66"/>
        <end position="75"/>
    </location>
</feature>
<dbReference type="EMBL" id="KN838756">
    <property type="protein sequence ID" value="KIJ95419.1"/>
    <property type="molecule type" value="Genomic_DNA"/>
</dbReference>
<proteinExistence type="predicted"/>
<protein>
    <submittedName>
        <fullName evidence="2">Uncharacterized protein</fullName>
    </submittedName>
</protein>
<feature type="region of interest" description="Disordered" evidence="1">
    <location>
        <begin position="1"/>
        <end position="91"/>
    </location>
</feature>